<dbReference type="AlphaFoldDB" id="A0A195C4U3"/>
<accession>A0A195C4U3</accession>
<reference evidence="1 2" key="1">
    <citation type="submission" date="2016-03" db="EMBL/GenBank/DDBJ databases">
        <title>Cyphomyrmex costatus WGS genome.</title>
        <authorList>
            <person name="Nygaard S."/>
            <person name="Hu H."/>
            <person name="Boomsma J."/>
            <person name="Zhang G."/>
        </authorList>
    </citation>
    <scope>NUCLEOTIDE SEQUENCE [LARGE SCALE GENOMIC DNA]</scope>
    <source>
        <strain evidence="1">MS0001</strain>
        <tissue evidence="1">Whole body</tissue>
    </source>
</reference>
<gene>
    <name evidence="1" type="ORF">ALC62_14106</name>
</gene>
<evidence type="ECO:0000313" key="2">
    <source>
        <dbReference type="Proteomes" id="UP000078542"/>
    </source>
</evidence>
<keyword evidence="2" id="KW-1185">Reference proteome</keyword>
<dbReference type="EMBL" id="KQ978317">
    <property type="protein sequence ID" value="KYM95196.1"/>
    <property type="molecule type" value="Genomic_DNA"/>
</dbReference>
<organism evidence="1 2">
    <name type="scientific">Cyphomyrmex costatus</name>
    <dbReference type="NCBI Taxonomy" id="456900"/>
    <lineage>
        <taxon>Eukaryota</taxon>
        <taxon>Metazoa</taxon>
        <taxon>Ecdysozoa</taxon>
        <taxon>Arthropoda</taxon>
        <taxon>Hexapoda</taxon>
        <taxon>Insecta</taxon>
        <taxon>Pterygota</taxon>
        <taxon>Neoptera</taxon>
        <taxon>Endopterygota</taxon>
        <taxon>Hymenoptera</taxon>
        <taxon>Apocrita</taxon>
        <taxon>Aculeata</taxon>
        <taxon>Formicoidea</taxon>
        <taxon>Formicidae</taxon>
        <taxon>Myrmicinae</taxon>
        <taxon>Cyphomyrmex</taxon>
    </lineage>
</organism>
<dbReference type="Proteomes" id="UP000078542">
    <property type="component" value="Unassembled WGS sequence"/>
</dbReference>
<sequence>MMQCGAVLERENGVDGFCVYLAVTWEDFMIFFVAFRLADFNPRYSTTKTNRKFLLFYLFVSRLIEAYYGMHFLQFANDGNAPRASRPKRSEVRNLTVVCRWKKRGFAMEEGSVLYHNETAARTEMDSGDYEILVSGRYNRLLT</sequence>
<name>A0A195C4U3_9HYME</name>
<evidence type="ECO:0000313" key="1">
    <source>
        <dbReference type="EMBL" id="KYM95196.1"/>
    </source>
</evidence>
<proteinExistence type="predicted"/>
<protein>
    <submittedName>
        <fullName evidence="1">Uncharacterized protein</fullName>
    </submittedName>
</protein>